<dbReference type="RefSeq" id="WP_373280733.1">
    <property type="nucleotide sequence ID" value="NZ_BAVZ01000017.1"/>
</dbReference>
<dbReference type="PANTHER" id="PTHR35330:SF1">
    <property type="entry name" value="SIROHEME BIOSYNTHESIS PROTEIN MET8"/>
    <property type="match status" value="1"/>
</dbReference>
<evidence type="ECO:0000256" key="6">
    <source>
        <dbReference type="ARBA" id="ARBA00047561"/>
    </source>
</evidence>
<dbReference type="AlphaFoldDB" id="W7YZD1"/>
<dbReference type="GO" id="GO:0043115">
    <property type="term" value="F:precorrin-2 dehydrogenase activity"/>
    <property type="evidence" value="ECO:0007669"/>
    <property type="project" value="UniProtKB-EC"/>
</dbReference>
<evidence type="ECO:0000256" key="5">
    <source>
        <dbReference type="ARBA" id="ARBA00023244"/>
    </source>
</evidence>
<dbReference type="EC" id="1.3.1.76" evidence="2"/>
<dbReference type="InterPro" id="IPR006367">
    <property type="entry name" value="Sirohaem_synthase_N"/>
</dbReference>
<evidence type="ECO:0000256" key="1">
    <source>
        <dbReference type="ARBA" id="ARBA00005010"/>
    </source>
</evidence>
<organism evidence="7 8">
    <name type="scientific">Paenibacillus pini JCM 16418</name>
    <dbReference type="NCBI Taxonomy" id="1236976"/>
    <lineage>
        <taxon>Bacteria</taxon>
        <taxon>Bacillati</taxon>
        <taxon>Bacillota</taxon>
        <taxon>Bacilli</taxon>
        <taxon>Bacillales</taxon>
        <taxon>Paenibacillaceae</taxon>
        <taxon>Paenibacillus</taxon>
    </lineage>
</organism>
<keyword evidence="4" id="KW-0520">NAD</keyword>
<evidence type="ECO:0000256" key="4">
    <source>
        <dbReference type="ARBA" id="ARBA00023027"/>
    </source>
</evidence>
<dbReference type="PANTHER" id="PTHR35330">
    <property type="entry name" value="SIROHEME BIOSYNTHESIS PROTEIN MET8"/>
    <property type="match status" value="1"/>
</dbReference>
<dbReference type="SUPFAM" id="SSF75615">
    <property type="entry name" value="Siroheme synthase middle domains-like"/>
    <property type="match status" value="1"/>
</dbReference>
<dbReference type="Pfam" id="PF13241">
    <property type="entry name" value="NAD_binding_7"/>
    <property type="match status" value="1"/>
</dbReference>
<dbReference type="UniPathway" id="UPA00262">
    <property type="reaction ID" value="UER00222"/>
</dbReference>
<dbReference type="GO" id="GO:0019354">
    <property type="term" value="P:siroheme biosynthetic process"/>
    <property type="evidence" value="ECO:0007669"/>
    <property type="project" value="UniProtKB-UniPathway"/>
</dbReference>
<dbReference type="GO" id="GO:0004325">
    <property type="term" value="F:ferrochelatase activity"/>
    <property type="evidence" value="ECO:0007669"/>
    <property type="project" value="InterPro"/>
</dbReference>
<accession>W7YZD1</accession>
<evidence type="ECO:0000256" key="2">
    <source>
        <dbReference type="ARBA" id="ARBA00012400"/>
    </source>
</evidence>
<evidence type="ECO:0000256" key="3">
    <source>
        <dbReference type="ARBA" id="ARBA00023002"/>
    </source>
</evidence>
<dbReference type="EMBL" id="BAVZ01000017">
    <property type="protein sequence ID" value="GAF10021.1"/>
    <property type="molecule type" value="Genomic_DNA"/>
</dbReference>
<protein>
    <recommendedName>
        <fullName evidence="2">precorrin-2 dehydrogenase</fullName>
        <ecNumber evidence="2">1.3.1.76</ecNumber>
    </recommendedName>
</protein>
<keyword evidence="5" id="KW-0627">Porphyrin biosynthesis</keyword>
<evidence type="ECO:0000313" key="8">
    <source>
        <dbReference type="Proteomes" id="UP000019364"/>
    </source>
</evidence>
<name>W7YZD1_9BACL</name>
<dbReference type="SUPFAM" id="SSF51735">
    <property type="entry name" value="NAD(P)-binding Rossmann-fold domains"/>
    <property type="match status" value="1"/>
</dbReference>
<reference evidence="7 8" key="1">
    <citation type="journal article" date="2014" name="Genome Announc.">
        <title>Draft Genome Sequence of Paenibacillus pini JCM 16418T, Isolated from the Rhizosphere of Pine Tree.</title>
        <authorList>
            <person name="Yuki M."/>
            <person name="Oshima K."/>
            <person name="Suda W."/>
            <person name="Oshida Y."/>
            <person name="Kitamura K."/>
            <person name="Iida Y."/>
            <person name="Hattori M."/>
            <person name="Ohkuma M."/>
        </authorList>
    </citation>
    <scope>NUCLEOTIDE SEQUENCE [LARGE SCALE GENOMIC DNA]</scope>
    <source>
        <strain evidence="7 8">JCM 16418</strain>
    </source>
</reference>
<dbReference type="Gene3D" id="3.40.50.720">
    <property type="entry name" value="NAD(P)-binding Rossmann-like Domain"/>
    <property type="match status" value="1"/>
</dbReference>
<keyword evidence="3" id="KW-0560">Oxidoreductase</keyword>
<dbReference type="InterPro" id="IPR042518">
    <property type="entry name" value="SirC_C"/>
</dbReference>
<sequence>MADYLPVMLNCEDRLCIVIGGGNVAERKVHSLLKSSACVRVISPKLTEGLEELHHEAQIEWIQRDYSHGDLYGGFLAYAATDRQVVNEAICHEAHSQGILVNVVNDSDAGNFISPSVLRRGRLTLTVSTSGAGPLVAAEICSRLEDEFGEEYELYLEFLWRIRKTIKEQVTQPDIRQRLLKRLQRLDVLDQLRNGTFQEWDTERIHSWIANNQEE</sequence>
<dbReference type="Proteomes" id="UP000019364">
    <property type="component" value="Unassembled WGS sequence"/>
</dbReference>
<gene>
    <name evidence="7" type="ORF">JCM16418_4191</name>
</gene>
<dbReference type="Gene3D" id="1.10.8.610">
    <property type="entry name" value="SirC, precorrin-2 dehydrogenase, C-terminal helical domain-like"/>
    <property type="match status" value="1"/>
</dbReference>
<dbReference type="eggNOG" id="COG1648">
    <property type="taxonomic scope" value="Bacteria"/>
</dbReference>
<keyword evidence="8" id="KW-1185">Reference proteome</keyword>
<proteinExistence type="predicted"/>
<dbReference type="NCBIfam" id="TIGR01470">
    <property type="entry name" value="cysG_Nterm"/>
    <property type="match status" value="1"/>
</dbReference>
<dbReference type="InterPro" id="IPR036291">
    <property type="entry name" value="NAD(P)-bd_dom_sf"/>
</dbReference>
<comment type="caution">
    <text evidence="7">The sequence shown here is derived from an EMBL/GenBank/DDBJ whole genome shotgun (WGS) entry which is preliminary data.</text>
</comment>
<evidence type="ECO:0000313" key="7">
    <source>
        <dbReference type="EMBL" id="GAF10021.1"/>
    </source>
</evidence>
<comment type="pathway">
    <text evidence="1">Porphyrin-containing compound metabolism; siroheme biosynthesis; sirohydrochlorin from precorrin-2: step 1/1.</text>
</comment>
<dbReference type="STRING" id="1236976.JCM16418_4191"/>
<comment type="catalytic activity">
    <reaction evidence="6">
        <text>precorrin-2 + NAD(+) = sirohydrochlorin + NADH + 2 H(+)</text>
        <dbReference type="Rhea" id="RHEA:15613"/>
        <dbReference type="ChEBI" id="CHEBI:15378"/>
        <dbReference type="ChEBI" id="CHEBI:57540"/>
        <dbReference type="ChEBI" id="CHEBI:57945"/>
        <dbReference type="ChEBI" id="CHEBI:58351"/>
        <dbReference type="ChEBI" id="CHEBI:58827"/>
        <dbReference type="EC" id="1.3.1.76"/>
    </reaction>
</comment>
<dbReference type="InterPro" id="IPR028161">
    <property type="entry name" value="Met8-like"/>
</dbReference>